<dbReference type="EMBL" id="MJMJ01000023">
    <property type="protein sequence ID" value="OLQ88342.1"/>
    <property type="molecule type" value="Genomic_DNA"/>
</dbReference>
<evidence type="ECO:0000256" key="6">
    <source>
        <dbReference type="ARBA" id="ARBA00005159"/>
    </source>
</evidence>
<feature type="binding site" evidence="16">
    <location>
        <begin position="34"/>
        <end position="36"/>
    </location>
    <ligand>
        <name>GTP</name>
        <dbReference type="ChEBI" id="CHEBI:37565"/>
    </ligand>
</feature>
<feature type="active site" description="GMP-histidine intermediate" evidence="15">
    <location>
        <position position="50"/>
    </location>
</feature>
<evidence type="ECO:0000313" key="18">
    <source>
        <dbReference type="Proteomes" id="UP000186313"/>
    </source>
</evidence>
<dbReference type="NCBIfam" id="NF004469">
    <property type="entry name" value="PRK05800.1"/>
    <property type="match status" value="1"/>
</dbReference>
<evidence type="ECO:0000256" key="13">
    <source>
        <dbReference type="ARBA" id="ARBA00023134"/>
    </source>
</evidence>
<comment type="catalytic activity">
    <reaction evidence="3">
        <text>adenosylcob(III)inamide + GTP = adenosylcob(III)inamide phosphate + GDP + H(+)</text>
        <dbReference type="Rhea" id="RHEA:15765"/>
        <dbReference type="ChEBI" id="CHEBI:2480"/>
        <dbReference type="ChEBI" id="CHEBI:15378"/>
        <dbReference type="ChEBI" id="CHEBI:37565"/>
        <dbReference type="ChEBI" id="CHEBI:58189"/>
        <dbReference type="ChEBI" id="CHEBI:58502"/>
        <dbReference type="EC" id="2.7.1.156"/>
    </reaction>
</comment>
<dbReference type="Proteomes" id="UP000186313">
    <property type="component" value="Unassembled WGS sequence"/>
</dbReference>
<feature type="binding site" evidence="16">
    <location>
        <position position="83"/>
    </location>
    <ligand>
        <name>GTP</name>
        <dbReference type="ChEBI" id="CHEBI:37565"/>
    </ligand>
</feature>
<evidence type="ECO:0000256" key="11">
    <source>
        <dbReference type="ARBA" id="ARBA00022777"/>
    </source>
</evidence>
<evidence type="ECO:0000256" key="10">
    <source>
        <dbReference type="ARBA" id="ARBA00022741"/>
    </source>
</evidence>
<dbReference type="OrthoDB" id="9788370at2"/>
<comment type="catalytic activity">
    <reaction evidence="1 14">
        <text>adenosylcob(III)inamide + ATP = adenosylcob(III)inamide phosphate + ADP + H(+)</text>
        <dbReference type="Rhea" id="RHEA:15769"/>
        <dbReference type="ChEBI" id="CHEBI:2480"/>
        <dbReference type="ChEBI" id="CHEBI:15378"/>
        <dbReference type="ChEBI" id="CHEBI:30616"/>
        <dbReference type="ChEBI" id="CHEBI:58502"/>
        <dbReference type="ChEBI" id="CHEBI:456216"/>
        <dbReference type="EC" id="2.7.1.156"/>
    </reaction>
</comment>
<comment type="pathway">
    <text evidence="6 14">Cofactor biosynthesis; adenosylcobalamin biosynthesis; adenosylcobalamin from cob(II)yrinate a,c-diamide: step 5/7.</text>
</comment>
<dbReference type="InterPro" id="IPR027417">
    <property type="entry name" value="P-loop_NTPase"/>
</dbReference>
<keyword evidence="10 14" id="KW-0547">Nucleotide-binding</keyword>
<feature type="binding site" evidence="16">
    <location>
        <position position="62"/>
    </location>
    <ligand>
        <name>GTP</name>
        <dbReference type="ChEBI" id="CHEBI:37565"/>
    </ligand>
</feature>
<dbReference type="GO" id="GO:0008820">
    <property type="term" value="F:cobinamide phosphate guanylyltransferase activity"/>
    <property type="evidence" value="ECO:0007669"/>
    <property type="project" value="UniProtKB-UniRule"/>
</dbReference>
<comment type="catalytic activity">
    <reaction evidence="2 14">
        <text>adenosylcob(III)inamide phosphate + GTP + H(+) = adenosylcob(III)inamide-GDP + diphosphate</text>
        <dbReference type="Rhea" id="RHEA:22712"/>
        <dbReference type="ChEBI" id="CHEBI:15378"/>
        <dbReference type="ChEBI" id="CHEBI:33019"/>
        <dbReference type="ChEBI" id="CHEBI:37565"/>
        <dbReference type="ChEBI" id="CHEBI:58502"/>
        <dbReference type="ChEBI" id="CHEBI:60487"/>
        <dbReference type="EC" id="2.7.7.62"/>
    </reaction>
</comment>
<evidence type="ECO:0000313" key="17">
    <source>
        <dbReference type="EMBL" id="OLQ88342.1"/>
    </source>
</evidence>
<name>A0A1Q9HF29_9VIBR</name>
<reference evidence="17 18" key="1">
    <citation type="submission" date="2016-09" db="EMBL/GenBank/DDBJ databases">
        <title>Genomic Taxonomy of the Vibrionaceae.</title>
        <authorList>
            <person name="Gonzalez-Castillo A."/>
            <person name="Gomez-Gil B."/>
            <person name="Enciso-Ibarra K."/>
        </authorList>
    </citation>
    <scope>NUCLEOTIDE SEQUENCE [LARGE SCALE GENOMIC DNA]</scope>
    <source>
        <strain evidence="17 18">CAIM 703</strain>
    </source>
</reference>
<evidence type="ECO:0000256" key="3">
    <source>
        <dbReference type="ARBA" id="ARBA00001522"/>
    </source>
</evidence>
<evidence type="ECO:0000256" key="15">
    <source>
        <dbReference type="PIRSR" id="PIRSR006135-1"/>
    </source>
</evidence>
<comment type="function">
    <text evidence="4 14">Catalyzes ATP-dependent phosphorylation of adenosylcobinamide and addition of GMP to adenosylcobinamide phosphate.</text>
</comment>
<dbReference type="InterPro" id="IPR003203">
    <property type="entry name" value="CobU/CobP"/>
</dbReference>
<comment type="caution">
    <text evidence="17">The sequence shown here is derived from an EMBL/GenBank/DDBJ whole genome shotgun (WGS) entry which is preliminary data.</text>
</comment>
<organism evidence="17 18">
    <name type="scientific">Vibrio panuliri</name>
    <dbReference type="NCBI Taxonomy" id="1381081"/>
    <lineage>
        <taxon>Bacteria</taxon>
        <taxon>Pseudomonadati</taxon>
        <taxon>Pseudomonadota</taxon>
        <taxon>Gammaproteobacteria</taxon>
        <taxon>Vibrionales</taxon>
        <taxon>Vibrionaceae</taxon>
        <taxon>Vibrio</taxon>
    </lineage>
</organism>
<dbReference type="GO" id="GO:0005525">
    <property type="term" value="F:GTP binding"/>
    <property type="evidence" value="ECO:0007669"/>
    <property type="project" value="UniProtKB-UniRule"/>
</dbReference>
<dbReference type="PANTHER" id="PTHR34848">
    <property type="match status" value="1"/>
</dbReference>
<evidence type="ECO:0000256" key="1">
    <source>
        <dbReference type="ARBA" id="ARBA00000312"/>
    </source>
</evidence>
<sequence length="175" mass="19120">MTVHLILGGARSGKSSFAESQVLASEKSVRHYVATATVTDDEMRQRIAHHQARRDEHWQLHEEPLQLVSLLRTFSADEIVLVDCLTLWMSNVIFAGGQTASEEEISRRVADLVSGLEQCAADVILVSNEVGLGVVPMGEVTRLFVDHAGWMNQAIAKVANQVTFVAAGLPMKLKG</sequence>
<keyword evidence="9 14" id="KW-0808">Transferase</keyword>
<dbReference type="EC" id="2.7.7.62" evidence="14"/>
<evidence type="ECO:0000256" key="9">
    <source>
        <dbReference type="ARBA" id="ARBA00022679"/>
    </source>
</evidence>
<dbReference type="Gene3D" id="3.40.50.300">
    <property type="entry name" value="P-loop containing nucleotide triphosphate hydrolases"/>
    <property type="match status" value="1"/>
</dbReference>
<protein>
    <recommendedName>
        <fullName evidence="14">Bifunctional adenosylcobalamin biosynthesis protein</fullName>
        <ecNumber evidence="14">2.7.1.156</ecNumber>
        <ecNumber evidence="14">2.7.7.62</ecNumber>
    </recommendedName>
</protein>
<proteinExistence type="inferred from homology"/>
<keyword evidence="17" id="KW-0548">Nucleotidyltransferase</keyword>
<evidence type="ECO:0000256" key="4">
    <source>
        <dbReference type="ARBA" id="ARBA00003889"/>
    </source>
</evidence>
<evidence type="ECO:0000256" key="12">
    <source>
        <dbReference type="ARBA" id="ARBA00022840"/>
    </source>
</evidence>
<evidence type="ECO:0000256" key="14">
    <source>
        <dbReference type="PIRNR" id="PIRNR006135"/>
    </source>
</evidence>
<comment type="pathway">
    <text evidence="5 14">Cofactor biosynthesis; adenosylcobalamin biosynthesis; adenosylcobalamin from cob(II)yrinate a,c-diamide: step 6/7.</text>
</comment>
<comment type="similarity">
    <text evidence="7 14">Belongs to the CobU/CobP family.</text>
</comment>
<keyword evidence="13 14" id="KW-0342">GTP-binding</keyword>
<evidence type="ECO:0000256" key="2">
    <source>
        <dbReference type="ARBA" id="ARBA00000711"/>
    </source>
</evidence>
<dbReference type="Pfam" id="PF02283">
    <property type="entry name" value="CobU"/>
    <property type="match status" value="1"/>
</dbReference>
<dbReference type="RefSeq" id="WP_075709513.1">
    <property type="nucleotide sequence ID" value="NZ_MJMJ01000023.1"/>
</dbReference>
<dbReference type="PIRSF" id="PIRSF006135">
    <property type="entry name" value="CobU"/>
    <property type="match status" value="1"/>
</dbReference>
<feature type="binding site" evidence="16">
    <location>
        <begin position="8"/>
        <end position="15"/>
    </location>
    <ligand>
        <name>GTP</name>
        <dbReference type="ChEBI" id="CHEBI:37565"/>
    </ligand>
</feature>
<accession>A0A1Q9HF29</accession>
<evidence type="ECO:0000256" key="5">
    <source>
        <dbReference type="ARBA" id="ARBA00004692"/>
    </source>
</evidence>
<dbReference type="GO" id="GO:0005524">
    <property type="term" value="F:ATP binding"/>
    <property type="evidence" value="ECO:0007669"/>
    <property type="project" value="UniProtKB-UniRule"/>
</dbReference>
<dbReference type="UniPathway" id="UPA00148">
    <property type="reaction ID" value="UER00236"/>
</dbReference>
<dbReference type="GO" id="GO:0043752">
    <property type="term" value="F:adenosylcobinamide kinase activity"/>
    <property type="evidence" value="ECO:0007669"/>
    <property type="project" value="UniProtKB-EC"/>
</dbReference>
<keyword evidence="12 14" id="KW-0067">ATP-binding</keyword>
<evidence type="ECO:0000256" key="7">
    <source>
        <dbReference type="ARBA" id="ARBA00007490"/>
    </source>
</evidence>
<keyword evidence="11 14" id="KW-0418">Kinase</keyword>
<keyword evidence="8 14" id="KW-0169">Cobalamin biosynthesis</keyword>
<gene>
    <name evidence="17" type="ORF">BIY22_09260</name>
</gene>
<evidence type="ECO:0000256" key="8">
    <source>
        <dbReference type="ARBA" id="ARBA00022573"/>
    </source>
</evidence>
<evidence type="ECO:0000256" key="16">
    <source>
        <dbReference type="PIRSR" id="PIRSR006135-2"/>
    </source>
</evidence>
<dbReference type="SUPFAM" id="SSF52540">
    <property type="entry name" value="P-loop containing nucleoside triphosphate hydrolases"/>
    <property type="match status" value="1"/>
</dbReference>
<dbReference type="STRING" id="1381081.BIY22_09260"/>
<dbReference type="CDD" id="cd00544">
    <property type="entry name" value="CobU"/>
    <property type="match status" value="1"/>
</dbReference>
<dbReference type="AlphaFoldDB" id="A0A1Q9HF29"/>
<dbReference type="PANTHER" id="PTHR34848:SF1">
    <property type="entry name" value="BIFUNCTIONAL ADENOSYLCOBALAMIN BIOSYNTHESIS PROTEIN COBU"/>
    <property type="match status" value="1"/>
</dbReference>
<dbReference type="EC" id="2.7.1.156" evidence="14"/>
<dbReference type="GO" id="GO:0009236">
    <property type="term" value="P:cobalamin biosynthetic process"/>
    <property type="evidence" value="ECO:0007669"/>
    <property type="project" value="UniProtKB-UniRule"/>
</dbReference>